<dbReference type="InterPro" id="IPR011335">
    <property type="entry name" value="Restrct_endonuc-II-like"/>
</dbReference>
<dbReference type="Pfam" id="PF04480">
    <property type="entry name" value="DUF559"/>
    <property type="match status" value="1"/>
</dbReference>
<dbReference type="GO" id="GO:0004519">
    <property type="term" value="F:endonuclease activity"/>
    <property type="evidence" value="ECO:0007669"/>
    <property type="project" value="UniProtKB-KW"/>
</dbReference>
<dbReference type="SUPFAM" id="SSF52980">
    <property type="entry name" value="Restriction endonuclease-like"/>
    <property type="match status" value="1"/>
</dbReference>
<dbReference type="InterPro" id="IPR047216">
    <property type="entry name" value="Endonuclease_DUF559_bact"/>
</dbReference>
<evidence type="ECO:0000313" key="2">
    <source>
        <dbReference type="EMBL" id="MFC5271437.1"/>
    </source>
</evidence>
<keyword evidence="2" id="KW-0378">Hydrolase</keyword>
<gene>
    <name evidence="2" type="ORF">ACFPIB_12500</name>
</gene>
<name>A0ABW0EAM7_9BACT</name>
<evidence type="ECO:0000259" key="1">
    <source>
        <dbReference type="Pfam" id="PF04480"/>
    </source>
</evidence>
<accession>A0ABW0EAM7</accession>
<dbReference type="CDD" id="cd01038">
    <property type="entry name" value="Endonuclease_DUF559"/>
    <property type="match status" value="1"/>
</dbReference>
<protein>
    <submittedName>
        <fullName evidence="2">Endonuclease domain-containing protein</fullName>
    </submittedName>
</protein>
<evidence type="ECO:0000313" key="3">
    <source>
        <dbReference type="Proteomes" id="UP001596161"/>
    </source>
</evidence>
<keyword evidence="2" id="KW-0540">Nuclease</keyword>
<dbReference type="RefSeq" id="WP_378017949.1">
    <property type="nucleotide sequence ID" value="NZ_JBHSKT010000007.1"/>
</dbReference>
<dbReference type="EMBL" id="JBHSKT010000007">
    <property type="protein sequence ID" value="MFC5271437.1"/>
    <property type="molecule type" value="Genomic_DNA"/>
</dbReference>
<proteinExistence type="predicted"/>
<sequence>MELLLRSTRCCRKSATLTKYEIHNLPHLKINRQELRKNQTSAEETLWQLLRKEQLFGRKFRRQHSIENFIVDFYCASEMLVIELDGVHHAEKEIFENDEIRNARLQQLNYKVLRFPKRSNFHLSGCRFKNNCRKFPKTKSYLKLTQSFKQQNHSVSKTHSRKSFLP</sequence>
<keyword evidence="3" id="KW-1185">Reference proteome</keyword>
<dbReference type="PANTHER" id="PTHR38590:SF1">
    <property type="entry name" value="BLL0828 PROTEIN"/>
    <property type="match status" value="1"/>
</dbReference>
<comment type="caution">
    <text evidence="2">The sequence shown here is derived from an EMBL/GenBank/DDBJ whole genome shotgun (WGS) entry which is preliminary data.</text>
</comment>
<dbReference type="Proteomes" id="UP001596161">
    <property type="component" value="Unassembled WGS sequence"/>
</dbReference>
<feature type="domain" description="DUF559" evidence="1">
    <location>
        <begin position="29"/>
        <end position="116"/>
    </location>
</feature>
<organism evidence="2 3">
    <name type="scientific">Adhaeribacter terreus</name>
    <dbReference type="NCBI Taxonomy" id="529703"/>
    <lineage>
        <taxon>Bacteria</taxon>
        <taxon>Pseudomonadati</taxon>
        <taxon>Bacteroidota</taxon>
        <taxon>Cytophagia</taxon>
        <taxon>Cytophagales</taxon>
        <taxon>Hymenobacteraceae</taxon>
        <taxon>Adhaeribacter</taxon>
    </lineage>
</organism>
<dbReference type="PANTHER" id="PTHR38590">
    <property type="entry name" value="BLL0828 PROTEIN"/>
    <property type="match status" value="1"/>
</dbReference>
<reference evidence="3" key="1">
    <citation type="journal article" date="2019" name="Int. J. Syst. Evol. Microbiol.">
        <title>The Global Catalogue of Microorganisms (GCM) 10K type strain sequencing project: providing services to taxonomists for standard genome sequencing and annotation.</title>
        <authorList>
            <consortium name="The Broad Institute Genomics Platform"/>
            <consortium name="The Broad Institute Genome Sequencing Center for Infectious Disease"/>
            <person name="Wu L."/>
            <person name="Ma J."/>
        </authorList>
    </citation>
    <scope>NUCLEOTIDE SEQUENCE [LARGE SCALE GENOMIC DNA]</scope>
    <source>
        <strain evidence="3">KACC 12602</strain>
    </source>
</reference>
<dbReference type="InterPro" id="IPR007569">
    <property type="entry name" value="DUF559"/>
</dbReference>
<dbReference type="Gene3D" id="3.40.960.10">
    <property type="entry name" value="VSR Endonuclease"/>
    <property type="match status" value="1"/>
</dbReference>
<keyword evidence="2" id="KW-0255">Endonuclease</keyword>